<dbReference type="Proteomes" id="UP001056426">
    <property type="component" value="Chromosome"/>
</dbReference>
<evidence type="ECO:0000313" key="1">
    <source>
        <dbReference type="EMBL" id="URW80937.1"/>
    </source>
</evidence>
<accession>A0A9J6ZTJ3</accession>
<organism evidence="1 2">
    <name type="scientific">Xiashengella succiniciproducens</name>
    <dbReference type="NCBI Taxonomy" id="2949635"/>
    <lineage>
        <taxon>Bacteria</taxon>
        <taxon>Pseudomonadati</taxon>
        <taxon>Bacteroidota</taxon>
        <taxon>Bacteroidia</taxon>
        <taxon>Marinilabiliales</taxon>
        <taxon>Marinilabiliaceae</taxon>
        <taxon>Xiashengella</taxon>
    </lineage>
</organism>
<sequence>MKLVDKIKEFENLEGLISEINSDKVTRDILSRRYPVRLIFLQKFETFRLLIERLSSIGVKNYHLEKDLPHPDGWITKDTLINIVKNLSEDTAVVPFSEIVRFYSKEDFINFFNQLLLIENDELSRRIYLPLIGVEERFEKEFFQGFTRKEESAPYWKISREKPNSIKVFLSSQTYSKRISNYETIANTEEWLKFWKKKSPCDVVCHSKPLNLFYKNTLPDTIFTIEQVDNPKNLIEKIFNIEVPIPFDNLDILFWEKFLSFLNKDYSTFKAFVKSYFKVTSLTIFTLLEHWLKSNDLFEKWLLKHFVLTQSCLEKKYIFKILESLPDYSDHTLLKSIYQRIFSLEINEEFINDRLELIQQFSRLKPTNLCDETLVELNSNIRSIADYRRALLLTTGMFQFEKVYILELFAKGKIDNLGLLSQRFPEILYYNSECSFDNLKNENEWVLEYLSEYKKSKLNDSTTNRLNEILLLKNTNDQSFYNWYHSFESIHSIIHSNKVDKVIWIDAIGIEWVSFIENYVINQKHDLNVIKKIIGVANLPTSTDQNKFLDTKYVQDFDSFIHSNLYSYPDIIIKEFTEIKRIIDTYLILDTEQTIAIVSDHGLTALSRYAASKKYGKDDSHEGRFIEVKDKEHIPDTDYIIHKSEIDQRNYLIALKHNSLGKKPIREVHGGVTPEEVLVPFIVISNKKDSAKIDYSIIIEKTDIPKKEPLISIKITPKPSTANIEIKGKITKLNFNETTQMWEVNLDRSFSGKIPIKVKTGKSEKVFTINIISGIIEEDLF</sequence>
<protein>
    <submittedName>
        <fullName evidence="1">BREX-4 system phosphatase PglZ</fullName>
    </submittedName>
</protein>
<reference evidence="1" key="1">
    <citation type="submission" date="2022-05" db="EMBL/GenBank/DDBJ databases">
        <authorList>
            <person name="Sun X."/>
        </authorList>
    </citation>
    <scope>NUCLEOTIDE SEQUENCE</scope>
    <source>
        <strain evidence="1">Ai-910</strain>
    </source>
</reference>
<dbReference type="KEGG" id="alkq:M9189_06175"/>
<name>A0A9J6ZTJ3_9BACT</name>
<gene>
    <name evidence="1" type="primary">pglZ</name>
    <name evidence="1" type="ORF">M9189_06175</name>
</gene>
<dbReference type="RefSeq" id="WP_250725438.1">
    <property type="nucleotide sequence ID" value="NZ_CP098400.1"/>
</dbReference>
<dbReference type="EMBL" id="CP098400">
    <property type="protein sequence ID" value="URW80937.1"/>
    <property type="molecule type" value="Genomic_DNA"/>
</dbReference>
<evidence type="ECO:0000313" key="2">
    <source>
        <dbReference type="Proteomes" id="UP001056426"/>
    </source>
</evidence>
<dbReference type="AlphaFoldDB" id="A0A9J6ZTJ3"/>
<dbReference type="NCBIfam" id="NF033445">
    <property type="entry name" value="BREX_PglZ_4"/>
    <property type="match status" value="1"/>
</dbReference>
<proteinExistence type="predicted"/>
<reference evidence="1" key="2">
    <citation type="submission" date="2022-06" db="EMBL/GenBank/DDBJ databases">
        <title>Xiashengella guii gen. nov. sp. nov., a bacterium isolated form anaerobic digestion tank.</title>
        <authorList>
            <person name="Huang H."/>
        </authorList>
    </citation>
    <scope>NUCLEOTIDE SEQUENCE</scope>
    <source>
        <strain evidence="1">Ai-910</strain>
    </source>
</reference>
<keyword evidence="2" id="KW-1185">Reference proteome</keyword>